<name>A0A8A5KFP5_9CRUS</name>
<dbReference type="PANTHER" id="PTHR32089:SF55">
    <property type="entry name" value="METHYL ACCEPTING SENSORY TRANSDUCER WITH CACHE_2 SMALL MOLECULE BINDING DOMAIN"/>
    <property type="match status" value="1"/>
</dbReference>
<dbReference type="InterPro" id="IPR033479">
    <property type="entry name" value="dCache_1"/>
</dbReference>
<evidence type="ECO:0000259" key="13">
    <source>
        <dbReference type="PROSITE" id="PS50192"/>
    </source>
</evidence>
<evidence type="ECO:0000256" key="1">
    <source>
        <dbReference type="ARBA" id="ARBA00004429"/>
    </source>
</evidence>
<keyword evidence="7 11" id="KW-0472">Membrane</keyword>
<dbReference type="PROSITE" id="PS50192">
    <property type="entry name" value="T_SNARE"/>
    <property type="match status" value="1"/>
</dbReference>
<sequence length="632" mass="68607">MSFLRSFKGRIIFSSALLVAVSLGVSNFLADQKLSNEMYIQNNQYMALLVKESAQKVKTWISTFKYALQKSAPGFAEDRSEESRLLMVKQISLVSHATSVIVAYTDGSVSGRKGASAVDPRTRVWYKKAQQAGKGIVTNVYTDAFTGKKLLSIAEPFYLNGVFKGVLLADIELDAANTMLEHSKPETGELALYTQSGITIASTTVNGREYNLNSDPELNSLKRKIDKNKVGNLEYVYQNMNAISYFETISLSDDINWVIVITADKDIIFSNLKSALNESIITAIALIVVSIGILILLLNRFYRPILSLKETIGALGQGNADLTRRLVISNNKDDLDDIAISVNQFVSNLQSMMLEIEAATKYLGKSVDTLTEDAHENTQVLDAHAKETEQIVVAVTEMSSTAESVAESASQSALFTQKSSNESLLSKEIVSAAGKSVTTLATELDEMEVSVGNMNSDILKISQVLTVIGDIADQTNLLALNAAIEAARAGEQGRGFAVVADEVRSLAGRTQKSTAEINSMLEELRKGADIVVGAMAHTKASCNESLENTKKAIESIDVMSGSILEINDLGVQIATAAEEQSSVTEDISRQMTAIREMVTTLSRNGQKSFDISTDISSCNTQLTAIVKKFKLK</sequence>
<evidence type="ECO:0000313" key="15">
    <source>
        <dbReference type="EMBL" id="QTF65926.1"/>
    </source>
</evidence>
<keyword evidence="6 11" id="KW-1133">Transmembrane helix</keyword>
<organism evidence="15">
    <name type="scientific">Hirondellea gigas</name>
    <dbReference type="NCBI Taxonomy" id="1518452"/>
    <lineage>
        <taxon>Eukaryota</taxon>
        <taxon>Metazoa</taxon>
        <taxon>Ecdysozoa</taxon>
        <taxon>Arthropoda</taxon>
        <taxon>Crustacea</taxon>
        <taxon>Multicrustacea</taxon>
        <taxon>Malacostraca</taxon>
        <taxon>Eumalacostraca</taxon>
        <taxon>Peracarida</taxon>
        <taxon>Amphipoda</taxon>
        <taxon>Amphilochidea</taxon>
        <taxon>Lysianassida</taxon>
        <taxon>Lysianassidira</taxon>
        <taxon>Lysianassoidea</taxon>
        <taxon>Lysianassidae</taxon>
        <taxon>Hirondellea</taxon>
    </lineage>
</organism>
<evidence type="ECO:0000256" key="2">
    <source>
        <dbReference type="ARBA" id="ARBA00022475"/>
    </source>
</evidence>
<evidence type="ECO:0000256" key="10">
    <source>
        <dbReference type="PROSITE-ProRule" id="PRU00284"/>
    </source>
</evidence>
<gene>
    <name evidence="15" type="primary">MCP</name>
</gene>
<dbReference type="CDD" id="cd06225">
    <property type="entry name" value="HAMP"/>
    <property type="match status" value="1"/>
</dbReference>
<dbReference type="CDD" id="cd11386">
    <property type="entry name" value="MCP_signal"/>
    <property type="match status" value="1"/>
</dbReference>
<evidence type="ECO:0000256" key="7">
    <source>
        <dbReference type="ARBA" id="ARBA00023136"/>
    </source>
</evidence>
<dbReference type="InterPro" id="IPR000727">
    <property type="entry name" value="T_SNARE_dom"/>
</dbReference>
<dbReference type="EMBL" id="MT792534">
    <property type="protein sequence ID" value="QTF65926.1"/>
    <property type="molecule type" value="mRNA"/>
</dbReference>
<keyword evidence="8 10" id="KW-0807">Transducer</keyword>
<evidence type="ECO:0000256" key="3">
    <source>
        <dbReference type="ARBA" id="ARBA00022500"/>
    </source>
</evidence>
<keyword evidence="3" id="KW-0145">Chemotaxis</keyword>
<dbReference type="SUPFAM" id="SSF58104">
    <property type="entry name" value="Methyl-accepting chemotaxis protein (MCP) signaling domain"/>
    <property type="match status" value="1"/>
</dbReference>
<dbReference type="Pfam" id="PF02743">
    <property type="entry name" value="dCache_1"/>
    <property type="match status" value="1"/>
</dbReference>
<dbReference type="GO" id="GO:0005886">
    <property type="term" value="C:plasma membrane"/>
    <property type="evidence" value="ECO:0007669"/>
    <property type="project" value="UniProtKB-SubCell"/>
</dbReference>
<dbReference type="CDD" id="cd12913">
    <property type="entry name" value="PDC1_MCP_like"/>
    <property type="match status" value="1"/>
</dbReference>
<feature type="transmembrane region" description="Helical" evidence="11">
    <location>
        <begin position="280"/>
        <end position="299"/>
    </location>
</feature>
<feature type="domain" description="Methyl-accepting transducer" evidence="12">
    <location>
        <begin position="359"/>
        <end position="595"/>
    </location>
</feature>
<dbReference type="InterPro" id="IPR003660">
    <property type="entry name" value="HAMP_dom"/>
</dbReference>
<dbReference type="InterPro" id="IPR029151">
    <property type="entry name" value="Sensor-like_sf"/>
</dbReference>
<dbReference type="Gene3D" id="3.30.450.20">
    <property type="entry name" value="PAS domain"/>
    <property type="match status" value="2"/>
</dbReference>
<dbReference type="Pfam" id="PF00015">
    <property type="entry name" value="MCPsignal"/>
    <property type="match status" value="1"/>
</dbReference>
<feature type="domain" description="HAMP" evidence="14">
    <location>
        <begin position="299"/>
        <end position="354"/>
    </location>
</feature>
<dbReference type="PROSITE" id="PS50111">
    <property type="entry name" value="CHEMOTAXIS_TRANSDUC_2"/>
    <property type="match status" value="1"/>
</dbReference>
<evidence type="ECO:0000256" key="11">
    <source>
        <dbReference type="SAM" id="Phobius"/>
    </source>
</evidence>
<comment type="subcellular location">
    <subcellularLocation>
        <location evidence="1">Cell inner membrane</location>
        <topology evidence="1">Multi-pass membrane protein</topology>
    </subcellularLocation>
</comment>
<keyword evidence="5 11" id="KW-0812">Transmembrane</keyword>
<accession>A0A8A5KFP5</accession>
<dbReference type="PANTHER" id="PTHR32089">
    <property type="entry name" value="METHYL-ACCEPTING CHEMOTAXIS PROTEIN MCPB"/>
    <property type="match status" value="1"/>
</dbReference>
<evidence type="ECO:0000256" key="9">
    <source>
        <dbReference type="ARBA" id="ARBA00029447"/>
    </source>
</evidence>
<dbReference type="GO" id="GO:0006935">
    <property type="term" value="P:chemotaxis"/>
    <property type="evidence" value="ECO:0007669"/>
    <property type="project" value="UniProtKB-KW"/>
</dbReference>
<dbReference type="FunFam" id="1.10.287.950:FF:000001">
    <property type="entry name" value="Methyl-accepting chemotaxis sensory transducer"/>
    <property type="match status" value="1"/>
</dbReference>
<keyword evidence="2" id="KW-1003">Cell membrane</keyword>
<dbReference type="PROSITE" id="PS50885">
    <property type="entry name" value="HAMP"/>
    <property type="match status" value="1"/>
</dbReference>
<protein>
    <submittedName>
        <fullName evidence="15">Methyl-accepting chemotaxis protein</fullName>
    </submittedName>
</protein>
<evidence type="ECO:0000256" key="5">
    <source>
        <dbReference type="ARBA" id="ARBA00022692"/>
    </source>
</evidence>
<dbReference type="GO" id="GO:0007165">
    <property type="term" value="P:signal transduction"/>
    <property type="evidence" value="ECO:0007669"/>
    <property type="project" value="UniProtKB-KW"/>
</dbReference>
<evidence type="ECO:0000259" key="12">
    <source>
        <dbReference type="PROSITE" id="PS50111"/>
    </source>
</evidence>
<comment type="similarity">
    <text evidence="9">Belongs to the methyl-accepting chemotaxis (MCP) protein family.</text>
</comment>
<keyword evidence="4" id="KW-0997">Cell inner membrane</keyword>
<dbReference type="SUPFAM" id="SSF103190">
    <property type="entry name" value="Sensory domain-like"/>
    <property type="match status" value="1"/>
</dbReference>
<feature type="domain" description="T-SNARE coiled-coil homology" evidence="13">
    <location>
        <begin position="546"/>
        <end position="608"/>
    </location>
</feature>
<evidence type="ECO:0000256" key="4">
    <source>
        <dbReference type="ARBA" id="ARBA00022519"/>
    </source>
</evidence>
<dbReference type="Pfam" id="PF00672">
    <property type="entry name" value="HAMP"/>
    <property type="match status" value="1"/>
</dbReference>
<dbReference type="InterPro" id="IPR004089">
    <property type="entry name" value="MCPsignal_dom"/>
</dbReference>
<proteinExistence type="evidence at transcript level"/>
<evidence type="ECO:0000256" key="8">
    <source>
        <dbReference type="ARBA" id="ARBA00023224"/>
    </source>
</evidence>
<dbReference type="AlphaFoldDB" id="A0A8A5KFP5"/>
<dbReference type="SMART" id="SM00283">
    <property type="entry name" value="MA"/>
    <property type="match status" value="1"/>
</dbReference>
<reference evidence="15" key="1">
    <citation type="submission" date="2020-07" db="EMBL/GenBank/DDBJ databases">
        <title>Metagenomic insights into the structure and function of intestinal microbiota of the hadal amphipods.</title>
        <authorList>
            <person name="Chan J."/>
            <person name="Geng D."/>
            <person name="Pan B."/>
            <person name="Zhang Q."/>
            <person name="Hu X."/>
            <person name="Xu Q."/>
        </authorList>
    </citation>
    <scope>NUCLEOTIDE SEQUENCE</scope>
</reference>
<evidence type="ECO:0000259" key="14">
    <source>
        <dbReference type="PROSITE" id="PS50885"/>
    </source>
</evidence>
<dbReference type="Gene3D" id="1.10.287.950">
    <property type="entry name" value="Methyl-accepting chemotaxis protein"/>
    <property type="match status" value="1"/>
</dbReference>
<evidence type="ECO:0000256" key="6">
    <source>
        <dbReference type="ARBA" id="ARBA00022989"/>
    </source>
</evidence>